<evidence type="ECO:0000256" key="1">
    <source>
        <dbReference type="PROSITE-ProRule" id="PRU00024"/>
    </source>
</evidence>
<evidence type="ECO:0000313" key="5">
    <source>
        <dbReference type="EMBL" id="KAF4667630.1"/>
    </source>
</evidence>
<evidence type="ECO:0000259" key="4">
    <source>
        <dbReference type="PROSITE" id="PS50119"/>
    </source>
</evidence>
<keyword evidence="1" id="KW-0863">Zinc-finger</keyword>
<keyword evidence="1" id="KW-0479">Metal-binding</keyword>
<dbReference type="InterPro" id="IPR050143">
    <property type="entry name" value="TRIM/RBCC"/>
</dbReference>
<name>A0A7J6M8X4_PEROL</name>
<gene>
    <name evidence="5" type="ORF">FOZ61_008019</name>
</gene>
<dbReference type="AlphaFoldDB" id="A0A7J6M8X4"/>
<evidence type="ECO:0000256" key="2">
    <source>
        <dbReference type="SAM" id="Coils"/>
    </source>
</evidence>
<dbReference type="Proteomes" id="UP000570595">
    <property type="component" value="Unassembled WGS sequence"/>
</dbReference>
<keyword evidence="1" id="KW-0862">Zinc</keyword>
<comment type="caution">
    <text evidence="5">The sequence shown here is derived from an EMBL/GenBank/DDBJ whole genome shotgun (WGS) entry which is preliminary data.</text>
</comment>
<dbReference type="PROSITE" id="PS50119">
    <property type="entry name" value="ZF_BBOX"/>
    <property type="match status" value="1"/>
</dbReference>
<keyword evidence="2" id="KW-0175">Coiled coil</keyword>
<dbReference type="GO" id="GO:0008270">
    <property type="term" value="F:zinc ion binding"/>
    <property type="evidence" value="ECO:0007669"/>
    <property type="project" value="UniProtKB-KW"/>
</dbReference>
<dbReference type="OrthoDB" id="434531at2759"/>
<accession>A0A7J6M8X4</accession>
<proteinExistence type="predicted"/>
<feature type="compositionally biased region" description="Low complexity" evidence="3">
    <location>
        <begin position="336"/>
        <end position="364"/>
    </location>
</feature>
<feature type="coiled-coil region" evidence="2">
    <location>
        <begin position="176"/>
        <end position="314"/>
    </location>
</feature>
<evidence type="ECO:0000313" key="6">
    <source>
        <dbReference type="Proteomes" id="UP000570595"/>
    </source>
</evidence>
<protein>
    <recommendedName>
        <fullName evidence="4">B box-type domain-containing protein</fullName>
    </recommendedName>
</protein>
<reference evidence="5 6" key="1">
    <citation type="submission" date="2020-04" db="EMBL/GenBank/DDBJ databases">
        <title>Perkinsus olseni comparative genomics.</title>
        <authorList>
            <person name="Bogema D.R."/>
        </authorList>
    </citation>
    <scope>NUCLEOTIDE SEQUENCE [LARGE SCALE GENOMIC DNA]</scope>
    <source>
        <strain evidence="5">ATCC PRA-179</strain>
    </source>
</reference>
<dbReference type="EMBL" id="JABAHT010000051">
    <property type="protein sequence ID" value="KAF4667630.1"/>
    <property type="molecule type" value="Genomic_DNA"/>
</dbReference>
<sequence>MLDDMLDGLSGRPDTVLVESCPARPSTAPELSSSSFTPPGHSVVVPYPPREIYSRMSKFVILVVDFSEAVLLSEGTPITFQALKSGIAEALGTDAEVKLVEMIMSSYTGLSRNPIQNDADLCDFYGAVQAETSSNEKAPSKTDILADISGWLKRDLEDPLVILGVQQLREHYEEVIASHVRKIEELQKGNSKLREKLKEREEDLSSLTGQLANKLSASEKDIAKRVKGELDEKLKAYEAKVAEKEKQLKAQLKQKGQQIVAQQREISDVRRELEKTREDLHSSEALVKEHLQTVSEQNARIDELIAECERLMKEGVVHAALCPTTLDETMGENPSRRQSLRVSRSSSRRASVESAATRRSSVASVKPIEERSRFTFTVPHISDKIERYQKGRPYLSEEVNDITGLEFAQVELFPCGDITSRDGWCAIKLRVPNRTKIRWSVTIGRQQKGPRVDVFEESLWWCRYGLLWANFCPIASLSEGGDDDDSDHDLTVTVEIHSARVIEEGDISDAESTASSGSAPGRCLACGKELACPPDQDDSISNGGTGEQPAWRPPPYARVTCPNCRQNMLVSEVRTNFALLAAIERDSSGTASLHGGAAMCSVHERQACSHFCKQLGRFVCAECCEGSSEHAHAEHVGIDVIVDAVTDDVRNNLSGRCLLVKQQCSSAREELTRRIDGYTANLKSIHRRIQSTAERLVHEIQCQVNQAETDLEMRHASVHGRAADVEARLGIIERRAEEATRRLELTLAAIADANHPGLISRDGESQPLCPTVRDSIEWYCQHRRAIVSLDPTEAVRCASSTDDGSELGVDEFSDAAVEEMLSAKCDALNLTPPRRRAGEQSQISESIRQQNASPSNRLLRLLRPPLDPPRMRLRSEGGMHGLEMYHIPGLFELEEEPERVPKPNRIDKRESSDIRERFRWVAEKTPVIY</sequence>
<dbReference type="SUPFAM" id="SSF57845">
    <property type="entry name" value="B-box zinc-binding domain"/>
    <property type="match status" value="1"/>
</dbReference>
<feature type="domain" description="B box-type" evidence="4">
    <location>
        <begin position="595"/>
        <end position="640"/>
    </location>
</feature>
<dbReference type="PANTHER" id="PTHR24103">
    <property type="entry name" value="E3 UBIQUITIN-PROTEIN LIGASE TRIM"/>
    <property type="match status" value="1"/>
</dbReference>
<organism evidence="5 6">
    <name type="scientific">Perkinsus olseni</name>
    <name type="common">Perkinsus atlanticus</name>
    <dbReference type="NCBI Taxonomy" id="32597"/>
    <lineage>
        <taxon>Eukaryota</taxon>
        <taxon>Sar</taxon>
        <taxon>Alveolata</taxon>
        <taxon>Perkinsozoa</taxon>
        <taxon>Perkinsea</taxon>
        <taxon>Perkinsida</taxon>
        <taxon>Perkinsidae</taxon>
        <taxon>Perkinsus</taxon>
    </lineage>
</organism>
<evidence type="ECO:0000256" key="3">
    <source>
        <dbReference type="SAM" id="MobiDB-lite"/>
    </source>
</evidence>
<dbReference type="InterPro" id="IPR000315">
    <property type="entry name" value="Znf_B-box"/>
</dbReference>
<dbReference type="CDD" id="cd19756">
    <property type="entry name" value="Bbox2"/>
    <property type="match status" value="1"/>
</dbReference>
<feature type="region of interest" description="Disordered" evidence="3">
    <location>
        <begin position="327"/>
        <end position="364"/>
    </location>
</feature>